<organism evidence="1 2">
    <name type="scientific">Polarella glacialis</name>
    <name type="common">Dinoflagellate</name>
    <dbReference type="NCBI Taxonomy" id="89957"/>
    <lineage>
        <taxon>Eukaryota</taxon>
        <taxon>Sar</taxon>
        <taxon>Alveolata</taxon>
        <taxon>Dinophyceae</taxon>
        <taxon>Suessiales</taxon>
        <taxon>Suessiaceae</taxon>
        <taxon>Polarella</taxon>
    </lineage>
</organism>
<dbReference type="Proteomes" id="UP000654075">
    <property type="component" value="Unassembled WGS sequence"/>
</dbReference>
<reference evidence="1" key="1">
    <citation type="submission" date="2021-02" db="EMBL/GenBank/DDBJ databases">
        <authorList>
            <person name="Dougan E. K."/>
            <person name="Rhodes N."/>
            <person name="Thang M."/>
            <person name="Chan C."/>
        </authorList>
    </citation>
    <scope>NUCLEOTIDE SEQUENCE</scope>
</reference>
<gene>
    <name evidence="1" type="ORF">PGLA1383_LOCUS6380</name>
</gene>
<sequence length="70" mass="7526">LGQSCENLPAGVRVSPAQLDSSMGQAASIRLLEALGGDLGEEEVSFLTGRLREYRAQRHQSMSDPHSSVE</sequence>
<dbReference type="AlphaFoldDB" id="A0A813DFY0"/>
<evidence type="ECO:0000313" key="2">
    <source>
        <dbReference type="Proteomes" id="UP000654075"/>
    </source>
</evidence>
<name>A0A813DFY0_POLGL</name>
<dbReference type="EMBL" id="CAJNNV010002648">
    <property type="protein sequence ID" value="CAE8587543.1"/>
    <property type="molecule type" value="Genomic_DNA"/>
</dbReference>
<feature type="non-terminal residue" evidence="1">
    <location>
        <position position="1"/>
    </location>
</feature>
<protein>
    <submittedName>
        <fullName evidence="1">Uncharacterized protein</fullName>
    </submittedName>
</protein>
<keyword evidence="2" id="KW-1185">Reference proteome</keyword>
<evidence type="ECO:0000313" key="1">
    <source>
        <dbReference type="EMBL" id="CAE8587543.1"/>
    </source>
</evidence>
<proteinExistence type="predicted"/>
<comment type="caution">
    <text evidence="1">The sequence shown here is derived from an EMBL/GenBank/DDBJ whole genome shotgun (WGS) entry which is preliminary data.</text>
</comment>
<accession>A0A813DFY0</accession>